<accession>A0ABU1LYF2</accession>
<dbReference type="EMBL" id="JAVDRP010000013">
    <property type="protein sequence ID" value="MDR6411789.1"/>
    <property type="molecule type" value="Genomic_DNA"/>
</dbReference>
<evidence type="ECO:0008006" key="3">
    <source>
        <dbReference type="Google" id="ProtNLM"/>
    </source>
</evidence>
<dbReference type="Proteomes" id="UP001264340">
    <property type="component" value="Unassembled WGS sequence"/>
</dbReference>
<dbReference type="RefSeq" id="WP_310125280.1">
    <property type="nucleotide sequence ID" value="NZ_JAVDQV010000016.1"/>
</dbReference>
<proteinExistence type="predicted"/>
<organism evidence="1 2">
    <name type="scientific">Paraburkholderia terricola</name>
    <dbReference type="NCBI Taxonomy" id="169427"/>
    <lineage>
        <taxon>Bacteria</taxon>
        <taxon>Pseudomonadati</taxon>
        <taxon>Pseudomonadota</taxon>
        <taxon>Betaproteobacteria</taxon>
        <taxon>Burkholderiales</taxon>
        <taxon>Burkholderiaceae</taxon>
        <taxon>Paraburkholderia</taxon>
    </lineage>
</organism>
<keyword evidence="2" id="KW-1185">Reference proteome</keyword>
<name>A0ABU1LYF2_9BURK</name>
<evidence type="ECO:0000313" key="2">
    <source>
        <dbReference type="Proteomes" id="UP001264340"/>
    </source>
</evidence>
<sequence>MPDGATNERSRTIRALSAAGLVRFKTRMPFQIAMHDIAGVNLSIGHSQTRRVIEFGCFEQFTGVKRLRIATGALNAYFIFHCNIRLAIEAHADIFGCVKAGVKISTSSARFPSAFFAPQRVLAHGPKSNSVAIAVVDEALNRGVGRLKQGKPCHRGSSWD</sequence>
<comment type="caution">
    <text evidence="1">The sequence shown here is derived from an EMBL/GenBank/DDBJ whole genome shotgun (WGS) entry which is preliminary data.</text>
</comment>
<protein>
    <recommendedName>
        <fullName evidence="3">Pectinesterase</fullName>
    </recommendedName>
</protein>
<reference evidence="1 2" key="1">
    <citation type="submission" date="2023-07" db="EMBL/GenBank/DDBJ databases">
        <title>Sorghum-associated microbial communities from plants grown in Nebraska, USA.</title>
        <authorList>
            <person name="Schachtman D."/>
        </authorList>
    </citation>
    <scope>NUCLEOTIDE SEQUENCE [LARGE SCALE GENOMIC DNA]</scope>
    <source>
        <strain evidence="1 2">DS1316</strain>
    </source>
</reference>
<evidence type="ECO:0000313" key="1">
    <source>
        <dbReference type="EMBL" id="MDR6411789.1"/>
    </source>
</evidence>
<gene>
    <name evidence="1" type="ORF">J2804_005223</name>
</gene>